<dbReference type="EMBL" id="MN738865">
    <property type="protein sequence ID" value="QHT28860.1"/>
    <property type="molecule type" value="Genomic_DNA"/>
</dbReference>
<organism evidence="1">
    <name type="scientific">viral metagenome</name>
    <dbReference type="NCBI Taxonomy" id="1070528"/>
    <lineage>
        <taxon>unclassified sequences</taxon>
        <taxon>metagenomes</taxon>
        <taxon>organismal metagenomes</taxon>
    </lineage>
</organism>
<protein>
    <recommendedName>
        <fullName evidence="2">Prolyl 4-hydroxylase alpha subunit Fe(2+) 2OG dioxygenase domain-containing protein</fullName>
    </recommendedName>
</protein>
<dbReference type="AlphaFoldDB" id="A0A6C0EKJ9"/>
<accession>A0A6C0EKJ9</accession>
<evidence type="ECO:0008006" key="2">
    <source>
        <dbReference type="Google" id="ProtNLM"/>
    </source>
</evidence>
<evidence type="ECO:0000313" key="1">
    <source>
        <dbReference type="EMBL" id="QHT28860.1"/>
    </source>
</evidence>
<reference evidence="1" key="1">
    <citation type="journal article" date="2020" name="Nature">
        <title>Giant virus diversity and host interactions through global metagenomics.</title>
        <authorList>
            <person name="Schulz F."/>
            <person name="Roux S."/>
            <person name="Paez-Espino D."/>
            <person name="Jungbluth S."/>
            <person name="Walsh D.A."/>
            <person name="Denef V.J."/>
            <person name="McMahon K.D."/>
            <person name="Konstantinidis K.T."/>
            <person name="Eloe-Fadrosh E.A."/>
            <person name="Kyrpides N.C."/>
            <person name="Woyke T."/>
        </authorList>
    </citation>
    <scope>NUCLEOTIDE SEQUENCE</scope>
    <source>
        <strain evidence="1">GVMAG-M-3300001351-8</strain>
    </source>
</reference>
<name>A0A6C0EKJ9_9ZZZZ</name>
<dbReference type="Gene3D" id="2.60.120.620">
    <property type="entry name" value="q2cbj1_9rhob like domain"/>
    <property type="match status" value="1"/>
</dbReference>
<sequence length="501" mass="58162">MGFIYVYTNDYFNEKNIIKIGSTLNPLIRLYSYTTYYQDKGKFEFLFNILDEYLIDSPLGNLADSPLGNLGDSPLGNPVDRLVKIELSLKNNYLSNYNTKNNGSTGGTEIYQNINIKQTIIKCLNELNIAWTELDANFPPITKKYINIFERQSLKNYREISKTLNKKINYNKVVNKQLSKQDVMKTLTLNKSRAAVEIKFFDMFEKTIGLTANKNLGVYIICRESDNFDFTQLEENISTHSLREKDIWLPLIISTDFTTEKFDVTIYNDKWSSIEAPLQVFPHIKQTLYDGLIINNSVAVFNLPINSYKCSLTLTPPKQYGQITDLNIDQISEVGTPYGYYDLPEIRKSKYTYSEFGFNGNHLKDIVIENLKELVPNDKQEEVYWNTRFKYKVIEYLEGDFFTEHSDHKINKRHYGTLLIFPPAKDNLAHTGGNFIIKTGGYETVIPTSLNNDWKCVAFLTELKHECYKIISGKRIVLKIELVYKKNYFNHFHKNQDGCED</sequence>
<proteinExistence type="predicted"/>